<accession>A0A1E3I2C3</accession>
<dbReference type="RefSeq" id="XP_018996699.1">
    <property type="nucleotide sequence ID" value="XM_019134272.1"/>
</dbReference>
<protein>
    <submittedName>
        <fullName evidence="1">Uncharacterized protein</fullName>
    </submittedName>
</protein>
<organism evidence="1 2">
    <name type="scientific">Cryptococcus amylolentus CBS 6039</name>
    <dbReference type="NCBI Taxonomy" id="1295533"/>
    <lineage>
        <taxon>Eukaryota</taxon>
        <taxon>Fungi</taxon>
        <taxon>Dikarya</taxon>
        <taxon>Basidiomycota</taxon>
        <taxon>Agaricomycotina</taxon>
        <taxon>Tremellomycetes</taxon>
        <taxon>Tremellales</taxon>
        <taxon>Cryptococcaceae</taxon>
        <taxon>Cryptococcus</taxon>
    </lineage>
</organism>
<comment type="caution">
    <text evidence="1">The sequence shown here is derived from an EMBL/GenBank/DDBJ whole genome shotgun (WGS) entry which is preliminary data.</text>
</comment>
<sequence length="250" mass="29113">MSHFLTGLVMTLHERRSWGTLPLEMERELILRYYEMLYAVRELGPMLRMISNWERGHHKPRRWVPDATFTWGEPLDPSTVFYQECEHKVPMAIPSTFISVAKLVLKRHKEGMDKVWWDAWWIVRPDMRRYFRINFGVRFEYLPVQEEDIYLRMNYPDGRQVVESDTAYRNFPNIEPLNPWSCQEVASNFYVQEYGRQPASIKAASSSSSSLSSVSSLRTLIGDTPIASTKTLSYRKATDEGASAPTPGFC</sequence>
<evidence type="ECO:0000313" key="2">
    <source>
        <dbReference type="Proteomes" id="UP000094065"/>
    </source>
</evidence>
<name>A0A1E3I2C3_9TREE</name>
<evidence type="ECO:0000313" key="1">
    <source>
        <dbReference type="EMBL" id="ODN82699.1"/>
    </source>
</evidence>
<dbReference type="Proteomes" id="UP000094065">
    <property type="component" value="Unassembled WGS sequence"/>
</dbReference>
<dbReference type="GeneID" id="30152300"/>
<proteinExistence type="predicted"/>
<keyword evidence="2" id="KW-1185">Reference proteome</keyword>
<reference evidence="1 2" key="1">
    <citation type="submission" date="2016-06" db="EMBL/GenBank/DDBJ databases">
        <title>Evolution of pathogenesis and genome organization in the Tremellales.</title>
        <authorList>
            <person name="Cuomo C."/>
            <person name="Litvintseva A."/>
            <person name="Heitman J."/>
            <person name="Chen Y."/>
            <person name="Sun S."/>
            <person name="Springer D."/>
            <person name="Dromer F."/>
            <person name="Young S."/>
            <person name="Zeng Q."/>
            <person name="Chapman S."/>
            <person name="Gujja S."/>
            <person name="Saif S."/>
            <person name="Birren B."/>
        </authorList>
    </citation>
    <scope>NUCLEOTIDE SEQUENCE [LARGE SCALE GENOMIC DNA]</scope>
    <source>
        <strain evidence="1 2">CBS 6039</strain>
    </source>
</reference>
<gene>
    <name evidence="1" type="ORF">L202_00991</name>
</gene>
<dbReference type="EMBL" id="AWGJ01000002">
    <property type="protein sequence ID" value="ODN82699.1"/>
    <property type="molecule type" value="Genomic_DNA"/>
</dbReference>
<dbReference type="AlphaFoldDB" id="A0A1E3I2C3"/>